<feature type="transmembrane region" description="Helical" evidence="4">
    <location>
        <begin position="7"/>
        <end position="25"/>
    </location>
</feature>
<reference evidence="5" key="2">
    <citation type="submission" date="2020-09" db="EMBL/GenBank/DDBJ databases">
        <authorList>
            <person name="Sun Q."/>
            <person name="Zhou Y."/>
        </authorList>
    </citation>
    <scope>NUCLEOTIDE SEQUENCE</scope>
    <source>
        <strain evidence="5">CGMCC 1.15178</strain>
    </source>
</reference>
<organism evidence="5 6">
    <name type="scientific">Paenibacillus nasutitermitis</name>
    <dbReference type="NCBI Taxonomy" id="1652958"/>
    <lineage>
        <taxon>Bacteria</taxon>
        <taxon>Bacillati</taxon>
        <taxon>Bacillota</taxon>
        <taxon>Bacilli</taxon>
        <taxon>Bacillales</taxon>
        <taxon>Paenibacillaceae</taxon>
        <taxon>Paenibacillus</taxon>
    </lineage>
</organism>
<reference evidence="5" key="1">
    <citation type="journal article" date="2014" name="Int. J. Syst. Evol. Microbiol.">
        <title>Complete genome sequence of Corynebacterium casei LMG S-19264T (=DSM 44701T), isolated from a smear-ripened cheese.</title>
        <authorList>
            <consortium name="US DOE Joint Genome Institute (JGI-PGF)"/>
            <person name="Walter F."/>
            <person name="Albersmeier A."/>
            <person name="Kalinowski J."/>
            <person name="Ruckert C."/>
        </authorList>
    </citation>
    <scope>NUCLEOTIDE SEQUENCE</scope>
    <source>
        <strain evidence="5">CGMCC 1.15178</strain>
    </source>
</reference>
<evidence type="ECO:0000256" key="1">
    <source>
        <dbReference type="ARBA" id="ARBA00022801"/>
    </source>
</evidence>
<dbReference type="InterPro" id="IPR042000">
    <property type="entry name" value="Sortase_D_2"/>
</dbReference>
<dbReference type="NCBIfam" id="TIGR01076">
    <property type="entry name" value="sortase_fam"/>
    <property type="match status" value="1"/>
</dbReference>
<feature type="active site" description="Proton donor/acceptor" evidence="2">
    <location>
        <position position="130"/>
    </location>
</feature>
<evidence type="ECO:0000256" key="3">
    <source>
        <dbReference type="SAM" id="MobiDB-lite"/>
    </source>
</evidence>
<dbReference type="InterPro" id="IPR005754">
    <property type="entry name" value="Sortase"/>
</dbReference>
<dbReference type="Pfam" id="PF04203">
    <property type="entry name" value="Sortase"/>
    <property type="match status" value="1"/>
</dbReference>
<dbReference type="CDD" id="cd06166">
    <property type="entry name" value="Sortase_D_2"/>
    <property type="match status" value="1"/>
</dbReference>
<proteinExistence type="predicted"/>
<feature type="region of interest" description="Disordered" evidence="3">
    <location>
        <begin position="48"/>
        <end position="70"/>
    </location>
</feature>
<evidence type="ECO:0008006" key="7">
    <source>
        <dbReference type="Google" id="ProtNLM"/>
    </source>
</evidence>
<dbReference type="InterPro" id="IPR023365">
    <property type="entry name" value="Sortase_dom-sf"/>
</dbReference>
<sequence>MKATGNLLILAGIGILVFLIGGGYWQAKQTGRLLEEFERLPFQDFDEKAQGSGVGAGDKSEGYTGPVTKPAPDRAIMTGEVIALLEIDQIDLKVPVVQGAGAKQMSTAVGHLESSGDLGQPGHNFAVAGHRSRTFGQFFNRLDELELQDRFTIRTPNEIYTYIVINKKVLNPSDVDVILPVEGKSLITLITCHPLRSNEKRLIVQAEKVNQSPAASPVSVESNF</sequence>
<keyword evidence="6" id="KW-1185">Reference proteome</keyword>
<protein>
    <recommendedName>
        <fullName evidence="7">Sortase A</fullName>
    </recommendedName>
</protein>
<name>A0A917E1Z8_9BACL</name>
<dbReference type="Proteomes" id="UP000612456">
    <property type="component" value="Unassembled WGS sequence"/>
</dbReference>
<dbReference type="EMBL" id="BMHP01000005">
    <property type="protein sequence ID" value="GGD91101.1"/>
    <property type="molecule type" value="Genomic_DNA"/>
</dbReference>
<accession>A0A917E1Z8</accession>
<dbReference type="AlphaFoldDB" id="A0A917E1Z8"/>
<comment type="caution">
    <text evidence="5">The sequence shown here is derived from an EMBL/GenBank/DDBJ whole genome shotgun (WGS) entry which is preliminary data.</text>
</comment>
<dbReference type="Gene3D" id="2.40.260.10">
    <property type="entry name" value="Sortase"/>
    <property type="match status" value="1"/>
</dbReference>
<feature type="active site" description="Acyl-thioester intermediate" evidence="2">
    <location>
        <position position="192"/>
    </location>
</feature>
<keyword evidence="4" id="KW-0812">Transmembrane</keyword>
<keyword evidence="1" id="KW-0378">Hydrolase</keyword>
<keyword evidence="4" id="KW-1133">Transmembrane helix</keyword>
<dbReference type="GO" id="GO:0016787">
    <property type="term" value="F:hydrolase activity"/>
    <property type="evidence" value="ECO:0007669"/>
    <property type="project" value="UniProtKB-KW"/>
</dbReference>
<evidence type="ECO:0000256" key="2">
    <source>
        <dbReference type="PIRSR" id="PIRSR605754-1"/>
    </source>
</evidence>
<dbReference type="SUPFAM" id="SSF63817">
    <property type="entry name" value="Sortase"/>
    <property type="match status" value="1"/>
</dbReference>
<evidence type="ECO:0000313" key="5">
    <source>
        <dbReference type="EMBL" id="GGD91101.1"/>
    </source>
</evidence>
<dbReference type="RefSeq" id="WP_188997464.1">
    <property type="nucleotide sequence ID" value="NZ_BMHP01000005.1"/>
</dbReference>
<keyword evidence="4" id="KW-0472">Membrane</keyword>
<evidence type="ECO:0000256" key="4">
    <source>
        <dbReference type="SAM" id="Phobius"/>
    </source>
</evidence>
<evidence type="ECO:0000313" key="6">
    <source>
        <dbReference type="Proteomes" id="UP000612456"/>
    </source>
</evidence>
<gene>
    <name evidence="5" type="ORF">GCM10010911_57240</name>
</gene>